<dbReference type="PANTHER" id="PTHR22807:SF34">
    <property type="entry name" value="TRNA (CYTOSINE(72)-C(5))-METHYLTRANSFERASE NSUN6"/>
    <property type="match status" value="1"/>
</dbReference>
<keyword evidence="2 5" id="KW-0808">Transferase</keyword>
<proteinExistence type="inferred from homology"/>
<dbReference type="GO" id="GO:0016428">
    <property type="term" value="F:tRNA (cytidine-5-)-methyltransferase activity"/>
    <property type="evidence" value="ECO:0007669"/>
    <property type="project" value="UniProtKB-UniRule"/>
</dbReference>
<feature type="binding site" evidence="5">
    <location>
        <position position="237"/>
    </location>
    <ligand>
        <name>S-adenosyl-L-methionine</name>
        <dbReference type="ChEBI" id="CHEBI:59789"/>
    </ligand>
</feature>
<dbReference type="NCBIfam" id="TIGR00451">
    <property type="entry name" value="unchar_dom_2"/>
    <property type="match status" value="1"/>
</dbReference>
<feature type="active site" description="Nucleophile" evidence="5">
    <location>
        <position position="333"/>
    </location>
</feature>
<dbReference type="InterPro" id="IPR002478">
    <property type="entry name" value="PUA"/>
</dbReference>
<dbReference type="Proteomes" id="UP000268446">
    <property type="component" value="Unassembled WGS sequence"/>
</dbReference>
<protein>
    <recommendedName>
        <fullName evidence="5">tRNA (cytosine(72)-C(5))-methyltransferase</fullName>
        <shortName evidence="5">tRNA:m(5)C72 MTase</shortName>
        <ecNumber evidence="5">2.1.1.-</ecNumber>
    </recommendedName>
</protein>
<dbReference type="InterPro" id="IPR043699">
    <property type="entry name" value="NSUN6"/>
</dbReference>
<gene>
    <name evidence="7" type="ORF">DRJ20_02120</name>
</gene>
<keyword evidence="1 5" id="KW-0489">Methyltransferase</keyword>
<feature type="domain" description="SAM-dependent MTase RsmB/NOP-type" evidence="6">
    <location>
        <begin position="121"/>
        <end position="397"/>
    </location>
</feature>
<dbReference type="GO" id="GO:0001510">
    <property type="term" value="P:RNA methylation"/>
    <property type="evidence" value="ECO:0007669"/>
    <property type="project" value="InterPro"/>
</dbReference>
<dbReference type="PROSITE" id="PS50890">
    <property type="entry name" value="PUA"/>
    <property type="match status" value="1"/>
</dbReference>
<keyword evidence="3 5" id="KW-0949">S-adenosyl-L-methionine</keyword>
<evidence type="ECO:0000313" key="7">
    <source>
        <dbReference type="EMBL" id="RLE51465.1"/>
    </source>
</evidence>
<dbReference type="PANTHER" id="PTHR22807">
    <property type="entry name" value="NOP2 YEAST -RELATED NOL1/NOP2/FMU SUN DOMAIN-CONTAINING"/>
    <property type="match status" value="1"/>
</dbReference>
<feature type="binding site" evidence="5">
    <location>
        <position position="310"/>
    </location>
    <ligand>
        <name>S-adenosyl-L-methionine</name>
        <dbReference type="ChEBI" id="CHEBI:59789"/>
    </ligand>
</feature>
<reference evidence="7 8" key="1">
    <citation type="submission" date="2018-06" db="EMBL/GenBank/DDBJ databases">
        <title>Extensive metabolic versatility and redundancy in microbially diverse, dynamic hydrothermal sediments.</title>
        <authorList>
            <person name="Dombrowski N."/>
            <person name="Teske A."/>
            <person name="Baker B.J."/>
        </authorList>
    </citation>
    <scope>NUCLEOTIDE SEQUENCE [LARGE SCALE GENOMIC DNA]</scope>
    <source>
        <strain evidence="7">B29_G17</strain>
    </source>
</reference>
<sequence>MTGSTSASADLASKYGYSEELVELLLQYFDADRLSSILSSLKRPAKWYSFRVNTLKIDPERLMSILIDEGVNVIQHPKIEEALLVEVEGPFEISGAEKVVVADKYAAESVMQGAQLYVPGVLTAVGVEPGDEVLVVDEFGHPVAVGTAVLSGAEMERRSSGLAVKITRSLFKCISLRELEAYSLGLIYEQSIPAMLTSLILGPSPGDVIVDMCAAPGGKTSHIAQLMGNSGRIIAFDNSKSRISKLVDNMRRLGVKNVVAIHGDARYIHKDHPNLKADKVLIDPPCSALGVRPKLYERKSRRDVISCANYQRQFFEPAVEVVKPGGVVVYSTCTLTAEENELVVEYALNNCPLELVDQEIYLGSEGLPLISKSALLQRFYPDVHGTPGYFIAKFVRI</sequence>
<evidence type="ECO:0000313" key="8">
    <source>
        <dbReference type="Proteomes" id="UP000268446"/>
    </source>
</evidence>
<evidence type="ECO:0000256" key="1">
    <source>
        <dbReference type="ARBA" id="ARBA00022603"/>
    </source>
</evidence>
<dbReference type="InterPro" id="IPR015947">
    <property type="entry name" value="PUA-like_sf"/>
</dbReference>
<accession>A0A497EW42</accession>
<organism evidence="7 8">
    <name type="scientific">Thermoproteota archaeon</name>
    <dbReference type="NCBI Taxonomy" id="2056631"/>
    <lineage>
        <taxon>Archaea</taxon>
        <taxon>Thermoproteota</taxon>
    </lineage>
</organism>
<name>A0A497EW42_9CREN</name>
<evidence type="ECO:0000256" key="4">
    <source>
        <dbReference type="ARBA" id="ARBA00022884"/>
    </source>
</evidence>
<dbReference type="Pfam" id="PF01189">
    <property type="entry name" value="Methyltr_RsmB-F"/>
    <property type="match status" value="1"/>
</dbReference>
<dbReference type="EC" id="2.1.1.-" evidence="5"/>
<dbReference type="AlphaFoldDB" id="A0A497EW42"/>
<feature type="binding site" evidence="5">
    <location>
        <begin position="213"/>
        <end position="219"/>
    </location>
    <ligand>
        <name>S-adenosyl-L-methionine</name>
        <dbReference type="ChEBI" id="CHEBI:59789"/>
    </ligand>
</feature>
<feature type="binding site" evidence="5">
    <location>
        <position position="283"/>
    </location>
    <ligand>
        <name>S-adenosyl-L-methionine</name>
        <dbReference type="ChEBI" id="CHEBI:59789"/>
    </ligand>
</feature>
<dbReference type="HAMAP" id="MF_02237">
    <property type="entry name" value="NSUN6"/>
    <property type="match status" value="1"/>
</dbReference>
<dbReference type="SUPFAM" id="SSF88697">
    <property type="entry name" value="PUA domain-like"/>
    <property type="match status" value="1"/>
</dbReference>
<dbReference type="GO" id="GO:0006400">
    <property type="term" value="P:tRNA modification"/>
    <property type="evidence" value="ECO:0007669"/>
    <property type="project" value="UniProtKB-UniRule"/>
</dbReference>
<dbReference type="SUPFAM" id="SSF53335">
    <property type="entry name" value="S-adenosyl-L-methionine-dependent methyltransferases"/>
    <property type="match status" value="1"/>
</dbReference>
<dbReference type="Gene3D" id="2.30.130.10">
    <property type="entry name" value="PUA domain"/>
    <property type="match status" value="1"/>
</dbReference>
<dbReference type="Gene3D" id="3.40.50.150">
    <property type="entry name" value="Vaccinia Virus protein VP39"/>
    <property type="match status" value="1"/>
</dbReference>
<dbReference type="Gene3D" id="3.30.70.1170">
    <property type="entry name" value="Sun protein, domain 3"/>
    <property type="match status" value="1"/>
</dbReference>
<feature type="binding site" evidence="5">
    <location>
        <position position="242"/>
    </location>
    <ligand>
        <name>S-adenosyl-L-methionine</name>
        <dbReference type="ChEBI" id="CHEBI:59789"/>
    </ligand>
</feature>
<dbReference type="InterPro" id="IPR029063">
    <property type="entry name" value="SAM-dependent_MTases_sf"/>
</dbReference>
<dbReference type="GO" id="GO:0000049">
    <property type="term" value="F:tRNA binding"/>
    <property type="evidence" value="ECO:0007669"/>
    <property type="project" value="UniProtKB-UniRule"/>
</dbReference>
<evidence type="ECO:0000256" key="2">
    <source>
        <dbReference type="ARBA" id="ARBA00022679"/>
    </source>
</evidence>
<dbReference type="SMART" id="SM00359">
    <property type="entry name" value="PUA"/>
    <property type="match status" value="1"/>
</dbReference>
<dbReference type="InterPro" id="IPR049560">
    <property type="entry name" value="MeTrfase_RsmB-F_NOP2_cat"/>
</dbReference>
<dbReference type="Pfam" id="PF01472">
    <property type="entry name" value="PUA"/>
    <property type="match status" value="1"/>
</dbReference>
<keyword evidence="4 5" id="KW-0694">RNA-binding</keyword>
<comment type="catalytic activity">
    <reaction evidence="5">
        <text>cytidine(72) in tRNA + S-adenosyl-L-methionine = 5-methylcytidine(72) in tRNA + S-adenosyl-L-homocysteine + H(+)</text>
        <dbReference type="Rhea" id="RHEA:61988"/>
        <dbReference type="Rhea" id="RHEA-COMP:15996"/>
        <dbReference type="Rhea" id="RHEA-COMP:15997"/>
        <dbReference type="ChEBI" id="CHEBI:15378"/>
        <dbReference type="ChEBI" id="CHEBI:57856"/>
        <dbReference type="ChEBI" id="CHEBI:59789"/>
        <dbReference type="ChEBI" id="CHEBI:74483"/>
        <dbReference type="ChEBI" id="CHEBI:82748"/>
    </reaction>
</comment>
<dbReference type="InterPro" id="IPR023267">
    <property type="entry name" value="RCMT"/>
</dbReference>
<feature type="binding site" evidence="5">
    <location>
        <position position="264"/>
    </location>
    <ligand>
        <name>S-adenosyl-L-methionine</name>
        <dbReference type="ChEBI" id="CHEBI:59789"/>
    </ligand>
</feature>
<dbReference type="InterPro" id="IPR004521">
    <property type="entry name" value="Uncharacterised_CHP00451"/>
</dbReference>
<evidence type="ECO:0000259" key="6">
    <source>
        <dbReference type="PROSITE" id="PS51686"/>
    </source>
</evidence>
<comment type="function">
    <text evidence="5">S-adenosyl-L-methionine-dependent methyltransferase that specifically methylates the C5 position of cytosine 72 in several tRNAs.</text>
</comment>
<evidence type="ECO:0000256" key="3">
    <source>
        <dbReference type="ARBA" id="ARBA00022691"/>
    </source>
</evidence>
<comment type="caution">
    <text evidence="7">The sequence shown here is derived from an EMBL/GenBank/DDBJ whole genome shotgun (WGS) entry which is preliminary data.</text>
</comment>
<dbReference type="PROSITE" id="PS51686">
    <property type="entry name" value="SAM_MT_RSMB_NOP"/>
    <property type="match status" value="1"/>
</dbReference>
<dbReference type="EMBL" id="QMQZ01000054">
    <property type="protein sequence ID" value="RLE51465.1"/>
    <property type="molecule type" value="Genomic_DNA"/>
</dbReference>
<dbReference type="CDD" id="cd07953">
    <property type="entry name" value="PUA"/>
    <property type="match status" value="1"/>
</dbReference>
<comment type="similarity">
    <text evidence="5">Belongs to the class I-like SAM-binding methyltransferase superfamily. RsmB/NOP family.</text>
</comment>
<dbReference type="InterPro" id="IPR036974">
    <property type="entry name" value="PUA_sf"/>
</dbReference>
<evidence type="ECO:0000256" key="5">
    <source>
        <dbReference type="HAMAP-Rule" id="MF_02237"/>
    </source>
</evidence>
<dbReference type="PRINTS" id="PR02008">
    <property type="entry name" value="RCMTFAMILY"/>
</dbReference>
<dbReference type="CDD" id="cd02440">
    <property type="entry name" value="AdoMet_MTases"/>
    <property type="match status" value="1"/>
</dbReference>
<dbReference type="InterPro" id="IPR001678">
    <property type="entry name" value="MeTrfase_RsmB-F_NOP2_dom"/>
</dbReference>